<feature type="domain" description="HTH marR-type" evidence="4">
    <location>
        <begin position="7"/>
        <end position="143"/>
    </location>
</feature>
<dbReference type="InterPro" id="IPR036388">
    <property type="entry name" value="WH-like_DNA-bd_sf"/>
</dbReference>
<dbReference type="InterPro" id="IPR036390">
    <property type="entry name" value="WH_DNA-bd_sf"/>
</dbReference>
<dbReference type="Proteomes" id="UP000049472">
    <property type="component" value="Unassembled WGS sequence"/>
</dbReference>
<sequence>MKEFTPDKYLGHKINRISRSIDRYFDRKRCSKTECIPRSQGMMIGYIMDNQDQNIFQKDIEAKFHLSGATVTNMLKSLEKNGYIVRTPMENDARLKRIELTQKALDHENRVRENIMVIEEAMYEGFSKEEFNMMLGFLDRVIDNMEKLNK</sequence>
<dbReference type="InterPro" id="IPR000835">
    <property type="entry name" value="HTH_MarR-typ"/>
</dbReference>
<dbReference type="PANTHER" id="PTHR42756">
    <property type="entry name" value="TRANSCRIPTIONAL REGULATOR, MARR"/>
    <property type="match status" value="1"/>
</dbReference>
<keyword evidence="2" id="KW-0238">DNA-binding</keyword>
<keyword evidence="3" id="KW-0804">Transcription</keyword>
<dbReference type="Gene3D" id="1.10.10.10">
    <property type="entry name" value="Winged helix-like DNA-binding domain superfamily/Winged helix DNA-binding domain"/>
    <property type="match status" value="1"/>
</dbReference>
<dbReference type="PRINTS" id="PR00598">
    <property type="entry name" value="HTHMARR"/>
</dbReference>
<dbReference type="SUPFAM" id="SSF46785">
    <property type="entry name" value="Winged helix' DNA-binding domain"/>
    <property type="match status" value="1"/>
</dbReference>
<evidence type="ECO:0000256" key="2">
    <source>
        <dbReference type="ARBA" id="ARBA00023125"/>
    </source>
</evidence>
<evidence type="ECO:0000313" key="6">
    <source>
        <dbReference type="Proteomes" id="UP000049472"/>
    </source>
</evidence>
<reference evidence="6" key="1">
    <citation type="submission" date="2015-05" db="EMBL/GenBank/DDBJ databases">
        <authorList>
            <consortium name="Pathogen Informatics"/>
        </authorList>
    </citation>
    <scope>NUCLEOTIDE SEQUENCE [LARGE SCALE GENOMIC DNA]</scope>
    <source>
        <strain evidence="6">T1-815</strain>
    </source>
</reference>
<gene>
    <name evidence="5" type="ORF">T1815_18611</name>
</gene>
<keyword evidence="1" id="KW-0805">Transcription regulation</keyword>
<accession>A0A0M6WMX8</accession>
<evidence type="ECO:0000256" key="3">
    <source>
        <dbReference type="ARBA" id="ARBA00023163"/>
    </source>
</evidence>
<dbReference type="AlphaFoldDB" id="A0A0M6WMX8"/>
<dbReference type="EMBL" id="CVRQ01000022">
    <property type="protein sequence ID" value="CRL38640.1"/>
    <property type="molecule type" value="Genomic_DNA"/>
</dbReference>
<dbReference type="GO" id="GO:0003677">
    <property type="term" value="F:DNA binding"/>
    <property type="evidence" value="ECO:0007669"/>
    <property type="project" value="UniProtKB-KW"/>
</dbReference>
<dbReference type="PANTHER" id="PTHR42756:SF1">
    <property type="entry name" value="TRANSCRIPTIONAL REPRESSOR OF EMRAB OPERON"/>
    <property type="match status" value="1"/>
</dbReference>
<evidence type="ECO:0000259" key="4">
    <source>
        <dbReference type="PROSITE" id="PS50995"/>
    </source>
</evidence>
<dbReference type="Pfam" id="PF12802">
    <property type="entry name" value="MarR_2"/>
    <property type="match status" value="1"/>
</dbReference>
<dbReference type="SMART" id="SM00347">
    <property type="entry name" value="HTH_MARR"/>
    <property type="match status" value="1"/>
</dbReference>
<evidence type="ECO:0000313" key="5">
    <source>
        <dbReference type="EMBL" id="CRL38640.1"/>
    </source>
</evidence>
<protein>
    <recommendedName>
        <fullName evidence="4">HTH marR-type domain-containing protein</fullName>
    </recommendedName>
</protein>
<organism evidence="5 6">
    <name type="scientific">Agathobacter rectalis</name>
    <dbReference type="NCBI Taxonomy" id="39491"/>
    <lineage>
        <taxon>Bacteria</taxon>
        <taxon>Bacillati</taxon>
        <taxon>Bacillota</taxon>
        <taxon>Clostridia</taxon>
        <taxon>Lachnospirales</taxon>
        <taxon>Lachnospiraceae</taxon>
        <taxon>Agathobacter</taxon>
    </lineage>
</organism>
<proteinExistence type="predicted"/>
<dbReference type="PROSITE" id="PS50995">
    <property type="entry name" value="HTH_MARR_2"/>
    <property type="match status" value="1"/>
</dbReference>
<keyword evidence="6" id="KW-1185">Reference proteome</keyword>
<dbReference type="GO" id="GO:0003700">
    <property type="term" value="F:DNA-binding transcription factor activity"/>
    <property type="evidence" value="ECO:0007669"/>
    <property type="project" value="InterPro"/>
</dbReference>
<dbReference type="RefSeq" id="WP_055061998.1">
    <property type="nucleotide sequence ID" value="NZ_CVRQ01000022.1"/>
</dbReference>
<name>A0A0M6WMX8_9FIRM</name>
<evidence type="ECO:0000256" key="1">
    <source>
        <dbReference type="ARBA" id="ARBA00023015"/>
    </source>
</evidence>